<dbReference type="InterPro" id="IPR009057">
    <property type="entry name" value="Homeodomain-like_sf"/>
</dbReference>
<dbReference type="InterPro" id="IPR052158">
    <property type="entry name" value="INH-QAR"/>
</dbReference>
<keyword evidence="2" id="KW-0238">DNA-binding</keyword>
<dbReference type="InterPro" id="IPR018062">
    <property type="entry name" value="HTH_AraC-typ_CS"/>
</dbReference>
<dbReference type="Proteomes" id="UP000198426">
    <property type="component" value="Unassembled WGS sequence"/>
</dbReference>
<organism evidence="5 6">
    <name type="scientific">Tropicimonas sediminicola</name>
    <dbReference type="NCBI Taxonomy" id="1031541"/>
    <lineage>
        <taxon>Bacteria</taxon>
        <taxon>Pseudomonadati</taxon>
        <taxon>Pseudomonadota</taxon>
        <taxon>Alphaproteobacteria</taxon>
        <taxon>Rhodobacterales</taxon>
        <taxon>Roseobacteraceae</taxon>
        <taxon>Tropicimonas</taxon>
    </lineage>
</organism>
<accession>A0A239M3N4</accession>
<dbReference type="PROSITE" id="PS00041">
    <property type="entry name" value="HTH_ARAC_FAMILY_1"/>
    <property type="match status" value="1"/>
</dbReference>
<name>A0A239M3N4_9RHOB</name>
<proteinExistence type="predicted"/>
<dbReference type="PANTHER" id="PTHR43130">
    <property type="entry name" value="ARAC-FAMILY TRANSCRIPTIONAL REGULATOR"/>
    <property type="match status" value="1"/>
</dbReference>
<keyword evidence="3" id="KW-0804">Transcription</keyword>
<dbReference type="PANTHER" id="PTHR43130:SF3">
    <property type="entry name" value="HTH-TYPE TRANSCRIPTIONAL REGULATOR RV1931C"/>
    <property type="match status" value="1"/>
</dbReference>
<dbReference type="Pfam" id="PF12833">
    <property type="entry name" value="HTH_18"/>
    <property type="match status" value="1"/>
</dbReference>
<evidence type="ECO:0000313" key="5">
    <source>
        <dbReference type="EMBL" id="SNT36584.1"/>
    </source>
</evidence>
<reference evidence="5 6" key="1">
    <citation type="submission" date="2017-06" db="EMBL/GenBank/DDBJ databases">
        <authorList>
            <person name="Kim H.J."/>
            <person name="Triplett B.A."/>
        </authorList>
    </citation>
    <scope>NUCLEOTIDE SEQUENCE [LARGE SCALE GENOMIC DNA]</scope>
    <source>
        <strain evidence="5 6">DSM 29339</strain>
    </source>
</reference>
<dbReference type="Pfam" id="PF01965">
    <property type="entry name" value="DJ-1_PfpI"/>
    <property type="match status" value="1"/>
</dbReference>
<gene>
    <name evidence="5" type="ORF">SAMN05421757_11226</name>
</gene>
<dbReference type="GO" id="GO:0043565">
    <property type="term" value="F:sequence-specific DNA binding"/>
    <property type="evidence" value="ECO:0007669"/>
    <property type="project" value="InterPro"/>
</dbReference>
<dbReference type="EMBL" id="FZOY01000012">
    <property type="protein sequence ID" value="SNT36584.1"/>
    <property type="molecule type" value="Genomic_DNA"/>
</dbReference>
<dbReference type="CDD" id="cd03136">
    <property type="entry name" value="GATase1_AraC_ArgR_like"/>
    <property type="match status" value="1"/>
</dbReference>
<dbReference type="PROSITE" id="PS01124">
    <property type="entry name" value="HTH_ARAC_FAMILY_2"/>
    <property type="match status" value="1"/>
</dbReference>
<dbReference type="InterPro" id="IPR029062">
    <property type="entry name" value="Class_I_gatase-like"/>
</dbReference>
<dbReference type="AlphaFoldDB" id="A0A239M3N4"/>
<dbReference type="Gene3D" id="1.10.10.60">
    <property type="entry name" value="Homeodomain-like"/>
    <property type="match status" value="1"/>
</dbReference>
<evidence type="ECO:0000313" key="6">
    <source>
        <dbReference type="Proteomes" id="UP000198426"/>
    </source>
</evidence>
<keyword evidence="1" id="KW-0805">Transcription regulation</keyword>
<feature type="domain" description="HTH araC/xylS-type" evidence="4">
    <location>
        <begin position="222"/>
        <end position="320"/>
    </location>
</feature>
<dbReference type="InterPro" id="IPR018060">
    <property type="entry name" value="HTH_AraC"/>
</dbReference>
<dbReference type="InterPro" id="IPR002818">
    <property type="entry name" value="DJ-1/PfpI"/>
</dbReference>
<evidence type="ECO:0000256" key="1">
    <source>
        <dbReference type="ARBA" id="ARBA00023015"/>
    </source>
</evidence>
<keyword evidence="6" id="KW-1185">Reference proteome</keyword>
<dbReference type="GO" id="GO:0003700">
    <property type="term" value="F:DNA-binding transcription factor activity"/>
    <property type="evidence" value="ECO:0007669"/>
    <property type="project" value="InterPro"/>
</dbReference>
<dbReference type="RefSeq" id="WP_245838286.1">
    <property type="nucleotide sequence ID" value="NZ_FZOY01000012.1"/>
</dbReference>
<dbReference type="SUPFAM" id="SSF46689">
    <property type="entry name" value="Homeodomain-like"/>
    <property type="match status" value="2"/>
</dbReference>
<dbReference type="SMART" id="SM00342">
    <property type="entry name" value="HTH_ARAC"/>
    <property type="match status" value="1"/>
</dbReference>
<evidence type="ECO:0000256" key="2">
    <source>
        <dbReference type="ARBA" id="ARBA00023125"/>
    </source>
</evidence>
<evidence type="ECO:0000259" key="4">
    <source>
        <dbReference type="PROSITE" id="PS01124"/>
    </source>
</evidence>
<dbReference type="Gene3D" id="3.40.50.880">
    <property type="match status" value="1"/>
</dbReference>
<sequence>MPKETFIMLKWTNSLGPPVSVTILIFDRFSHLCLANCVEPLQAANRVARARAFDVKIVTLDGAPAQSSSGIQVVPHSKLSEMPAYDALVILASYDHLRHDTRATRRALVAASQKAPVTAALDAAPWLLASAGLLDGRRATLHWDLIEAFSETFLAVAAERTNVVRDGPFVTCAGVLAAMDLSLGLVEQSLGVAARMSVNSLYARRDYSASAWSENAADPMVARALDLMRNNFEHPLSLDALAYALSCQPRTLNRRFRSRLGAPPGKVYRHLRLASARSMLESRALSVAEVSVRCGYESPAALARAIRREYGATPSQLRAGQQDGAI</sequence>
<protein>
    <submittedName>
        <fullName evidence="5">Transcriptional regulator, AraC family with amidase-like domain</fullName>
    </submittedName>
</protein>
<evidence type="ECO:0000256" key="3">
    <source>
        <dbReference type="ARBA" id="ARBA00023163"/>
    </source>
</evidence>
<dbReference type="SUPFAM" id="SSF52317">
    <property type="entry name" value="Class I glutamine amidotransferase-like"/>
    <property type="match status" value="1"/>
</dbReference>